<name>A0A016U7T8_9BILA</name>
<evidence type="ECO:0000313" key="1">
    <source>
        <dbReference type="EMBL" id="EYC10917.1"/>
    </source>
</evidence>
<dbReference type="Proteomes" id="UP000024635">
    <property type="component" value="Unassembled WGS sequence"/>
</dbReference>
<evidence type="ECO:0000313" key="2">
    <source>
        <dbReference type="Proteomes" id="UP000024635"/>
    </source>
</evidence>
<comment type="caution">
    <text evidence="1">The sequence shown here is derived from an EMBL/GenBank/DDBJ whole genome shotgun (WGS) entry which is preliminary data.</text>
</comment>
<dbReference type="EMBL" id="JARK01001389">
    <property type="protein sequence ID" value="EYC10917.1"/>
    <property type="molecule type" value="Genomic_DNA"/>
</dbReference>
<protein>
    <submittedName>
        <fullName evidence="1">Uncharacterized protein</fullName>
    </submittedName>
</protein>
<accession>A0A016U7T8</accession>
<gene>
    <name evidence="1" type="primary">Acey_s0053.g2367</name>
    <name evidence="1" type="ORF">Y032_0053g2367</name>
</gene>
<dbReference type="AlphaFoldDB" id="A0A016U7T8"/>
<sequence length="67" mass="7577">MKISMQKILTNIQTIIQPYSHKTCFDNVIRANCIVSNIFENAYLGKPAPWQAPTVKLEQALILTSEV</sequence>
<proteinExistence type="predicted"/>
<keyword evidence="2" id="KW-1185">Reference proteome</keyword>
<reference evidence="2" key="1">
    <citation type="journal article" date="2015" name="Nat. Genet.">
        <title>The genome and transcriptome of the zoonotic hookworm Ancylostoma ceylanicum identify infection-specific gene families.</title>
        <authorList>
            <person name="Schwarz E.M."/>
            <person name="Hu Y."/>
            <person name="Antoshechkin I."/>
            <person name="Miller M.M."/>
            <person name="Sternberg P.W."/>
            <person name="Aroian R.V."/>
        </authorList>
    </citation>
    <scope>NUCLEOTIDE SEQUENCE</scope>
    <source>
        <strain evidence="2">HY135</strain>
    </source>
</reference>
<organism evidence="1 2">
    <name type="scientific">Ancylostoma ceylanicum</name>
    <dbReference type="NCBI Taxonomy" id="53326"/>
    <lineage>
        <taxon>Eukaryota</taxon>
        <taxon>Metazoa</taxon>
        <taxon>Ecdysozoa</taxon>
        <taxon>Nematoda</taxon>
        <taxon>Chromadorea</taxon>
        <taxon>Rhabditida</taxon>
        <taxon>Rhabditina</taxon>
        <taxon>Rhabditomorpha</taxon>
        <taxon>Strongyloidea</taxon>
        <taxon>Ancylostomatidae</taxon>
        <taxon>Ancylostomatinae</taxon>
        <taxon>Ancylostoma</taxon>
    </lineage>
</organism>